<accession>A0A0G1JD72</accession>
<dbReference type="EMBL" id="LCJD01000019">
    <property type="protein sequence ID" value="KKT69576.1"/>
    <property type="molecule type" value="Genomic_DNA"/>
</dbReference>
<protein>
    <recommendedName>
        <fullName evidence="4">Corrinoid adenosyltransferase</fullName>
        <ecNumber evidence="4">2.5.1.17</ecNumber>
    </recommendedName>
    <alternativeName>
        <fullName evidence="4">Cob(II)alamin adenosyltransferase</fullName>
    </alternativeName>
    <alternativeName>
        <fullName evidence="4">Cob(II)yrinic acid a,c-diamide adenosyltransferase</fullName>
    </alternativeName>
    <alternativeName>
        <fullName evidence="4">Cobinamide/cobalamin adenosyltransferase</fullName>
    </alternativeName>
</protein>
<dbReference type="UniPathway" id="UPA00148">
    <property type="reaction ID" value="UER00233"/>
</dbReference>
<dbReference type="InterPro" id="IPR036451">
    <property type="entry name" value="CblAdoTrfase-like_sf"/>
</dbReference>
<dbReference type="InterPro" id="IPR029499">
    <property type="entry name" value="PduO-typ"/>
</dbReference>
<comment type="similarity">
    <text evidence="4">Belongs to the Cob(I)alamin adenosyltransferase family.</text>
</comment>
<comment type="caution">
    <text evidence="6">The sequence shown here is derived from an EMBL/GenBank/DDBJ whole genome shotgun (WGS) entry which is preliminary data.</text>
</comment>
<dbReference type="EC" id="2.5.1.17" evidence="4"/>
<keyword evidence="2 4" id="KW-0547">Nucleotide-binding</keyword>
<comment type="catalytic activity">
    <reaction evidence="4">
        <text>2 cob(II)yrinate a,c diamide + reduced [electron-transfer flavoprotein] + 2 ATP = 2 adenosylcob(III)yrinate a,c-diamide + 2 triphosphate + oxidized [electron-transfer flavoprotein] + 3 H(+)</text>
        <dbReference type="Rhea" id="RHEA:11528"/>
        <dbReference type="Rhea" id="RHEA-COMP:10685"/>
        <dbReference type="Rhea" id="RHEA-COMP:10686"/>
        <dbReference type="ChEBI" id="CHEBI:15378"/>
        <dbReference type="ChEBI" id="CHEBI:18036"/>
        <dbReference type="ChEBI" id="CHEBI:30616"/>
        <dbReference type="ChEBI" id="CHEBI:57692"/>
        <dbReference type="ChEBI" id="CHEBI:58307"/>
        <dbReference type="ChEBI" id="CHEBI:58503"/>
        <dbReference type="ChEBI" id="CHEBI:58537"/>
        <dbReference type="EC" id="2.5.1.17"/>
    </reaction>
</comment>
<dbReference type="GO" id="GO:0005524">
    <property type="term" value="F:ATP binding"/>
    <property type="evidence" value="ECO:0007669"/>
    <property type="project" value="UniProtKB-UniRule"/>
</dbReference>
<sequence>MSVTTKQGDKGGTKLYGGSAASKSSKVVGVLGDLDELTVSLSASRLYLAKKVSTDIADIQRNLYLIGSVVAGFSSGNQVKAHLIAKTLALEQSIALMEKKLPALKNFILPFGCKSAVYLHVARVVCRRCERAIVGLLGASEKNKYLIGYINRLSDFLFTLARFENYNHTITEELATLRPQ</sequence>
<organism evidence="6 7">
    <name type="scientific">candidate division WWE3 bacterium GW2011_GWB1_44_4</name>
    <dbReference type="NCBI Taxonomy" id="1619116"/>
    <lineage>
        <taxon>Bacteria</taxon>
        <taxon>Katanobacteria</taxon>
    </lineage>
</organism>
<dbReference type="PATRIC" id="fig|1619116.3.peg.266"/>
<dbReference type="Pfam" id="PF01923">
    <property type="entry name" value="Cob_adeno_trans"/>
    <property type="match status" value="1"/>
</dbReference>
<dbReference type="SUPFAM" id="SSF89028">
    <property type="entry name" value="Cobalamin adenosyltransferase-like"/>
    <property type="match status" value="1"/>
</dbReference>
<evidence type="ECO:0000313" key="6">
    <source>
        <dbReference type="EMBL" id="KKT69576.1"/>
    </source>
</evidence>
<proteinExistence type="inferred from homology"/>
<evidence type="ECO:0000256" key="4">
    <source>
        <dbReference type="RuleBase" id="RU366026"/>
    </source>
</evidence>
<feature type="domain" description="Cobalamin adenosyltransferase-like" evidence="5">
    <location>
        <begin position="4"/>
        <end position="163"/>
    </location>
</feature>
<dbReference type="PANTHER" id="PTHR12213">
    <property type="entry name" value="CORRINOID ADENOSYLTRANSFERASE"/>
    <property type="match status" value="1"/>
</dbReference>
<reference evidence="6 7" key="1">
    <citation type="journal article" date="2015" name="Nature">
        <title>rRNA introns, odd ribosomes, and small enigmatic genomes across a large radiation of phyla.</title>
        <authorList>
            <person name="Brown C.T."/>
            <person name="Hug L.A."/>
            <person name="Thomas B.C."/>
            <person name="Sharon I."/>
            <person name="Castelle C.J."/>
            <person name="Singh A."/>
            <person name="Wilkins M.J."/>
            <person name="Williams K.H."/>
            <person name="Banfield J.F."/>
        </authorList>
    </citation>
    <scope>NUCLEOTIDE SEQUENCE [LARGE SCALE GENOMIC DNA]</scope>
</reference>
<evidence type="ECO:0000256" key="2">
    <source>
        <dbReference type="ARBA" id="ARBA00022741"/>
    </source>
</evidence>
<comment type="pathway">
    <text evidence="4">Cofactor biosynthesis; adenosylcobalamin biosynthesis; adenosylcobalamin from cob(II)yrinate a,c-diamide: step 2/7.</text>
</comment>
<name>A0A0G1JD72_UNCKA</name>
<dbReference type="InterPro" id="IPR016030">
    <property type="entry name" value="CblAdoTrfase-like"/>
</dbReference>
<dbReference type="GO" id="GO:0009236">
    <property type="term" value="P:cobalamin biosynthetic process"/>
    <property type="evidence" value="ECO:0007669"/>
    <property type="project" value="UniProtKB-UniRule"/>
</dbReference>
<evidence type="ECO:0000259" key="5">
    <source>
        <dbReference type="Pfam" id="PF01923"/>
    </source>
</evidence>
<keyword evidence="4" id="KW-0169">Cobalamin biosynthesis</keyword>
<evidence type="ECO:0000313" key="7">
    <source>
        <dbReference type="Proteomes" id="UP000034783"/>
    </source>
</evidence>
<dbReference type="GO" id="GO:0008817">
    <property type="term" value="F:corrinoid adenosyltransferase activity"/>
    <property type="evidence" value="ECO:0007669"/>
    <property type="project" value="UniProtKB-UniRule"/>
</dbReference>
<evidence type="ECO:0000256" key="3">
    <source>
        <dbReference type="ARBA" id="ARBA00022840"/>
    </source>
</evidence>
<evidence type="ECO:0000256" key="1">
    <source>
        <dbReference type="ARBA" id="ARBA00022679"/>
    </source>
</evidence>
<keyword evidence="3 4" id="KW-0067">ATP-binding</keyword>
<comment type="catalytic activity">
    <reaction evidence="4">
        <text>2 cob(II)alamin + reduced [electron-transfer flavoprotein] + 2 ATP = 2 adenosylcob(III)alamin + 2 triphosphate + oxidized [electron-transfer flavoprotein] + 3 H(+)</text>
        <dbReference type="Rhea" id="RHEA:28671"/>
        <dbReference type="Rhea" id="RHEA-COMP:10685"/>
        <dbReference type="Rhea" id="RHEA-COMP:10686"/>
        <dbReference type="ChEBI" id="CHEBI:15378"/>
        <dbReference type="ChEBI" id="CHEBI:16304"/>
        <dbReference type="ChEBI" id="CHEBI:18036"/>
        <dbReference type="ChEBI" id="CHEBI:18408"/>
        <dbReference type="ChEBI" id="CHEBI:30616"/>
        <dbReference type="ChEBI" id="CHEBI:57692"/>
        <dbReference type="ChEBI" id="CHEBI:58307"/>
        <dbReference type="EC" id="2.5.1.17"/>
    </reaction>
</comment>
<gene>
    <name evidence="6" type="ORF">UW65_C0019G0003</name>
</gene>
<dbReference type="Proteomes" id="UP000034783">
    <property type="component" value="Unassembled WGS sequence"/>
</dbReference>
<dbReference type="Gene3D" id="1.20.1200.10">
    <property type="entry name" value="Cobalamin adenosyltransferase-like"/>
    <property type="match status" value="1"/>
</dbReference>
<dbReference type="PANTHER" id="PTHR12213:SF0">
    <property type="entry name" value="CORRINOID ADENOSYLTRANSFERASE MMAB"/>
    <property type="match status" value="1"/>
</dbReference>
<dbReference type="AlphaFoldDB" id="A0A0G1JD72"/>
<keyword evidence="1 4" id="KW-0808">Transferase</keyword>
<dbReference type="NCBIfam" id="TIGR00636">
    <property type="entry name" value="PduO_Nterm"/>
    <property type="match status" value="1"/>
</dbReference>